<dbReference type="EMBL" id="HBHP01026298">
    <property type="protein sequence ID" value="CAD9772337.1"/>
    <property type="molecule type" value="Transcribed_RNA"/>
</dbReference>
<evidence type="ECO:0000313" key="3">
    <source>
        <dbReference type="EMBL" id="CAD9772337.1"/>
    </source>
</evidence>
<evidence type="ECO:0000256" key="1">
    <source>
        <dbReference type="SAM" id="MobiDB-lite"/>
    </source>
</evidence>
<feature type="region of interest" description="Disordered" evidence="1">
    <location>
        <begin position="170"/>
        <end position="196"/>
    </location>
</feature>
<proteinExistence type="predicted"/>
<feature type="transmembrane region" description="Helical" evidence="2">
    <location>
        <begin position="100"/>
        <end position="124"/>
    </location>
</feature>
<keyword evidence="2" id="KW-0472">Membrane</keyword>
<organism evidence="3">
    <name type="scientific">Lotharella oceanica</name>
    <dbReference type="NCBI Taxonomy" id="641309"/>
    <lineage>
        <taxon>Eukaryota</taxon>
        <taxon>Sar</taxon>
        <taxon>Rhizaria</taxon>
        <taxon>Cercozoa</taxon>
        <taxon>Chlorarachniophyceae</taxon>
        <taxon>Lotharella</taxon>
    </lineage>
</organism>
<reference evidence="3" key="1">
    <citation type="submission" date="2021-01" db="EMBL/GenBank/DDBJ databases">
        <authorList>
            <person name="Corre E."/>
            <person name="Pelletier E."/>
            <person name="Niang G."/>
            <person name="Scheremetjew M."/>
            <person name="Finn R."/>
            <person name="Kale V."/>
            <person name="Holt S."/>
            <person name="Cochrane G."/>
            <person name="Meng A."/>
            <person name="Brown T."/>
            <person name="Cohen L."/>
        </authorList>
    </citation>
    <scope>NUCLEOTIDE SEQUENCE</scope>
    <source>
        <strain evidence="3">CCMP622</strain>
    </source>
</reference>
<sequence length="196" mass="21780">MGCYYCPCTLEKYFSIPVIFFMYLTYYVASRMGRASLVHWTVLLILCWFLSYTAIAKLGPFWDLELHDEQKVKFQYLYWPKVWNAPPLNYLFSSADELRLAIGVTELAISALLAPLQLLGFFGVSRAMLVYLSLHLLAASGTHVVLDEAAEMHDSAALNGLAVLLIYSSSSSSRSGNSGNNRPAAGDGEMTKSKVD</sequence>
<keyword evidence="2" id="KW-1133">Transmembrane helix</keyword>
<keyword evidence="2" id="KW-0812">Transmembrane</keyword>
<feature type="compositionally biased region" description="Low complexity" evidence="1">
    <location>
        <begin position="170"/>
        <end position="182"/>
    </location>
</feature>
<gene>
    <name evidence="3" type="ORF">LSP00402_LOCUS16327</name>
</gene>
<feature type="transmembrane region" description="Helical" evidence="2">
    <location>
        <begin position="12"/>
        <end position="29"/>
    </location>
</feature>
<accession>A0A7S2TX42</accession>
<feature type="transmembrane region" description="Helical" evidence="2">
    <location>
        <begin position="36"/>
        <end position="55"/>
    </location>
</feature>
<name>A0A7S2TX42_9EUKA</name>
<dbReference type="AlphaFoldDB" id="A0A7S2TX42"/>
<protein>
    <submittedName>
        <fullName evidence="3">Uncharacterized protein</fullName>
    </submittedName>
</protein>
<evidence type="ECO:0000256" key="2">
    <source>
        <dbReference type="SAM" id="Phobius"/>
    </source>
</evidence>